<dbReference type="InterPro" id="IPR050097">
    <property type="entry name" value="Ferredoxin-NADP_redctase_2"/>
</dbReference>
<dbReference type="PROSITE" id="PS00573">
    <property type="entry name" value="PYRIDINE_REDOX_2"/>
    <property type="match status" value="1"/>
</dbReference>
<keyword evidence="3 7" id="KW-0560">Oxidoreductase</keyword>
<evidence type="ECO:0000256" key="5">
    <source>
        <dbReference type="ARBA" id="ARBA00023284"/>
    </source>
</evidence>
<comment type="similarity">
    <text evidence="7">Belongs to the class-II pyridine nucleotide-disulfide oxidoreductase family.</text>
</comment>
<dbReference type="GO" id="GO:0005737">
    <property type="term" value="C:cytoplasm"/>
    <property type="evidence" value="ECO:0007669"/>
    <property type="project" value="InterPro"/>
</dbReference>
<keyword evidence="5 7" id="KW-0676">Redox-active center</keyword>
<dbReference type="EMBL" id="JACHWU010000001">
    <property type="protein sequence ID" value="MBB3049659.1"/>
    <property type="molecule type" value="Genomic_DNA"/>
</dbReference>
<dbReference type="GO" id="GO:0019430">
    <property type="term" value="P:removal of superoxide radicals"/>
    <property type="evidence" value="ECO:0007669"/>
    <property type="project" value="UniProtKB-UniRule"/>
</dbReference>
<evidence type="ECO:0000256" key="7">
    <source>
        <dbReference type="RuleBase" id="RU003880"/>
    </source>
</evidence>
<dbReference type="PRINTS" id="PR00469">
    <property type="entry name" value="PNDRDTASEII"/>
</dbReference>
<accession>A0A839RYH6</accession>
<comment type="catalytic activity">
    <reaction evidence="6 7">
        <text>[thioredoxin]-dithiol + NADP(+) = [thioredoxin]-disulfide + NADPH + H(+)</text>
        <dbReference type="Rhea" id="RHEA:20345"/>
        <dbReference type="Rhea" id="RHEA-COMP:10698"/>
        <dbReference type="Rhea" id="RHEA-COMP:10700"/>
        <dbReference type="ChEBI" id="CHEBI:15378"/>
        <dbReference type="ChEBI" id="CHEBI:29950"/>
        <dbReference type="ChEBI" id="CHEBI:50058"/>
        <dbReference type="ChEBI" id="CHEBI:57783"/>
        <dbReference type="ChEBI" id="CHEBI:58349"/>
        <dbReference type="EC" id="1.8.1.9"/>
    </reaction>
</comment>
<evidence type="ECO:0000313" key="10">
    <source>
        <dbReference type="EMBL" id="MBB3049659.1"/>
    </source>
</evidence>
<evidence type="ECO:0000256" key="4">
    <source>
        <dbReference type="ARBA" id="ARBA00023157"/>
    </source>
</evidence>
<evidence type="ECO:0000259" key="9">
    <source>
        <dbReference type="Pfam" id="PF07992"/>
    </source>
</evidence>
<dbReference type="NCBIfam" id="TIGR01292">
    <property type="entry name" value="TRX_reduct"/>
    <property type="match status" value="1"/>
</dbReference>
<evidence type="ECO:0000313" key="11">
    <source>
        <dbReference type="Proteomes" id="UP000550714"/>
    </source>
</evidence>
<dbReference type="InterPro" id="IPR036188">
    <property type="entry name" value="FAD/NAD-bd_sf"/>
</dbReference>
<proteinExistence type="inferred from homology"/>
<evidence type="ECO:0000256" key="2">
    <source>
        <dbReference type="ARBA" id="ARBA00022827"/>
    </source>
</evidence>
<dbReference type="AlphaFoldDB" id="A0A839RYH6"/>
<evidence type="ECO:0000256" key="6">
    <source>
        <dbReference type="ARBA" id="ARBA00048132"/>
    </source>
</evidence>
<dbReference type="InterPro" id="IPR008255">
    <property type="entry name" value="Pyr_nucl-diS_OxRdtase_2_AS"/>
</dbReference>
<dbReference type="RefSeq" id="WP_183647482.1">
    <property type="nucleotide sequence ID" value="NZ_JACHWU010000001.1"/>
</dbReference>
<evidence type="ECO:0000256" key="8">
    <source>
        <dbReference type="RuleBase" id="RU003881"/>
    </source>
</evidence>
<keyword evidence="4" id="KW-1015">Disulfide bond</keyword>
<keyword evidence="8" id="KW-0521">NADP</keyword>
<comment type="caution">
    <text evidence="10">The sequence shown here is derived from an EMBL/GenBank/DDBJ whole genome shotgun (WGS) entry which is preliminary data.</text>
</comment>
<dbReference type="Pfam" id="PF07992">
    <property type="entry name" value="Pyr_redox_2"/>
    <property type="match status" value="1"/>
</dbReference>
<evidence type="ECO:0000256" key="3">
    <source>
        <dbReference type="ARBA" id="ARBA00023002"/>
    </source>
</evidence>
<dbReference type="Proteomes" id="UP000550714">
    <property type="component" value="Unassembled WGS sequence"/>
</dbReference>
<name>A0A839RYH6_9PSEU</name>
<dbReference type="InterPro" id="IPR023753">
    <property type="entry name" value="FAD/NAD-binding_dom"/>
</dbReference>
<dbReference type="Gene3D" id="3.50.50.60">
    <property type="entry name" value="FAD/NAD(P)-binding domain"/>
    <property type="match status" value="2"/>
</dbReference>
<evidence type="ECO:0000256" key="1">
    <source>
        <dbReference type="ARBA" id="ARBA00022630"/>
    </source>
</evidence>
<comment type="cofactor">
    <cofactor evidence="8">
        <name>FAD</name>
        <dbReference type="ChEBI" id="CHEBI:57692"/>
    </cofactor>
    <text evidence="8">Binds 1 FAD per subunit.</text>
</comment>
<sequence length="333" mass="35572">MAAEDVRNLIIVGSGPAGYTAAVYAARAQLEPLVFEGSQFGGALMTTTEVENYPGFRSGIQGPDLMEEMREQAKTFGAELRAEDVEQLELTGDVKYVTANGRRYAARAVVLATGAAPRYLGVPGEQELLGRGVSSCATCDGFFFREHDIAVVGGGDSAMEEATFLTKFATTVTIVHRREEFRASKIMLERAQQNPKIRWQLNSQVTEVLGDGTVSGLKVEDTVTGEESTLDVTGFFVAIGHDPRNELFRDQIEVDESGYVLTQGRSSYTNVDGVFAAGDLVDQTYQQAITAAGSGCTAAIDAERWLAEHAHVAEAAETSEMVGGGYATAGAAD</sequence>
<gene>
    <name evidence="10" type="ORF">FHS23_000654</name>
</gene>
<protein>
    <recommendedName>
        <fullName evidence="7">Thioredoxin reductase</fullName>
        <ecNumber evidence="7">1.8.1.9</ecNumber>
    </recommendedName>
</protein>
<dbReference type="PANTHER" id="PTHR48105">
    <property type="entry name" value="THIOREDOXIN REDUCTASE 1-RELATED-RELATED"/>
    <property type="match status" value="1"/>
</dbReference>
<feature type="domain" description="FAD/NAD(P)-binding" evidence="9">
    <location>
        <begin position="8"/>
        <end position="295"/>
    </location>
</feature>
<reference evidence="10 11" key="1">
    <citation type="submission" date="2020-08" db="EMBL/GenBank/DDBJ databases">
        <title>Genomic Encyclopedia of Type Strains, Phase III (KMG-III): the genomes of soil and plant-associated and newly described type strains.</title>
        <authorList>
            <person name="Whitman W."/>
        </authorList>
    </citation>
    <scope>NUCLEOTIDE SEQUENCE [LARGE SCALE GENOMIC DNA]</scope>
    <source>
        <strain evidence="10 11">CECT 8577</strain>
    </source>
</reference>
<keyword evidence="2 7" id="KW-0274">FAD</keyword>
<keyword evidence="11" id="KW-1185">Reference proteome</keyword>
<dbReference type="PRINTS" id="PR00368">
    <property type="entry name" value="FADPNR"/>
</dbReference>
<dbReference type="InterPro" id="IPR005982">
    <property type="entry name" value="Thioredox_Rdtase"/>
</dbReference>
<organism evidence="10 11">
    <name type="scientific">Prauserella isguenensis</name>
    <dbReference type="NCBI Taxonomy" id="1470180"/>
    <lineage>
        <taxon>Bacteria</taxon>
        <taxon>Bacillati</taxon>
        <taxon>Actinomycetota</taxon>
        <taxon>Actinomycetes</taxon>
        <taxon>Pseudonocardiales</taxon>
        <taxon>Pseudonocardiaceae</taxon>
        <taxon>Prauserella</taxon>
    </lineage>
</organism>
<dbReference type="GO" id="GO:0004791">
    <property type="term" value="F:thioredoxin-disulfide reductase (NADPH) activity"/>
    <property type="evidence" value="ECO:0007669"/>
    <property type="project" value="UniProtKB-UniRule"/>
</dbReference>
<comment type="subunit">
    <text evidence="7">Homodimer.</text>
</comment>
<keyword evidence="1 7" id="KW-0285">Flavoprotein</keyword>
<dbReference type="EC" id="1.8.1.9" evidence="7"/>
<dbReference type="SUPFAM" id="SSF51905">
    <property type="entry name" value="FAD/NAD(P)-binding domain"/>
    <property type="match status" value="1"/>
</dbReference>